<evidence type="ECO:0000256" key="1">
    <source>
        <dbReference type="SAM" id="SignalP"/>
    </source>
</evidence>
<evidence type="ECO:0000313" key="2">
    <source>
        <dbReference type="EMBL" id="MBA1143705.1"/>
    </source>
</evidence>
<accession>A0A838BB74</accession>
<protein>
    <submittedName>
        <fullName evidence="2">Uncharacterized protein</fullName>
    </submittedName>
</protein>
<comment type="caution">
    <text evidence="2">The sequence shown here is derived from an EMBL/GenBank/DDBJ whole genome shotgun (WGS) entry which is preliminary data.</text>
</comment>
<dbReference type="Proteomes" id="UP000558284">
    <property type="component" value="Unassembled WGS sequence"/>
</dbReference>
<evidence type="ECO:0000313" key="3">
    <source>
        <dbReference type="Proteomes" id="UP000558284"/>
    </source>
</evidence>
<reference evidence="2 3" key="1">
    <citation type="submission" date="2020-07" db="EMBL/GenBank/DDBJ databases">
        <title>Definition of the novel symbiovar canariense within Mesorhizobium novociceri, a new species of genus Mesorhizobium nodulating Cicer canariense in the Caldera de Taburiente National Park (La Palma, Canary Islands).</title>
        <authorList>
            <person name="Leon-Barrios M."/>
            <person name="Perez-Yepez J."/>
            <person name="Flores-Felix J.D."/>
            <person name="Ramirez-Baena M.H."/>
            <person name="Pulido-Suarez L."/>
            <person name="Igual J.M."/>
            <person name="Velazquez E."/>
            <person name="Peix A."/>
        </authorList>
    </citation>
    <scope>NUCLEOTIDE SEQUENCE [LARGE SCALE GENOMIC DNA]</scope>
    <source>
        <strain evidence="2 3">CCANP35</strain>
    </source>
</reference>
<feature type="chain" id="PRO_5032875808" evidence="1">
    <location>
        <begin position="42"/>
        <end position="101"/>
    </location>
</feature>
<proteinExistence type="predicted"/>
<keyword evidence="3" id="KW-1185">Reference proteome</keyword>
<dbReference type="AlphaFoldDB" id="A0A838BB74"/>
<keyword evidence="1" id="KW-0732">Signal</keyword>
<dbReference type="EMBL" id="JACDTY010000016">
    <property type="protein sequence ID" value="MBA1143705.1"/>
    <property type="molecule type" value="Genomic_DNA"/>
</dbReference>
<gene>
    <name evidence="2" type="ORF">H0241_26130</name>
</gene>
<name>A0A838BB74_9HYPH</name>
<feature type="signal peptide" evidence="1">
    <location>
        <begin position="1"/>
        <end position="41"/>
    </location>
</feature>
<organism evidence="2 3">
    <name type="scientific">Mesorhizobium neociceri</name>
    <dbReference type="NCBI Taxonomy" id="1307853"/>
    <lineage>
        <taxon>Bacteria</taxon>
        <taxon>Pseudomonadati</taxon>
        <taxon>Pseudomonadota</taxon>
        <taxon>Alphaproteobacteria</taxon>
        <taxon>Hyphomicrobiales</taxon>
        <taxon>Phyllobacteriaceae</taxon>
        <taxon>Mesorhizobium</taxon>
    </lineage>
</organism>
<sequence length="101" mass="10275">MTAIPSREGNAQMTNFKRITLAAAFVVSAFGSASVSTSAFANGTHPTGDGGAVCKGSGHCLVLSIECKGTYTDATDKNGTVYGKCSQTAQVSPQGKIKLAK</sequence>